<sequence>MGLERGIEGAEPIRPEAVGLHERHRAVRSWRMATGTLACPSCDAPVSPGAGVLSPTAPLACPFCHHAAATRDFLSLASPSRPARVAVHVVQRSPRPAVRGPLDG</sequence>
<gene>
    <name evidence="1" type="ORF">FSW04_18135</name>
</gene>
<dbReference type="RefSeq" id="WP_146921670.1">
    <property type="nucleotide sequence ID" value="NZ_CP042430.1"/>
</dbReference>
<name>A0A5B8U8M7_9ACTN</name>
<dbReference type="AlphaFoldDB" id="A0A5B8U8M7"/>
<accession>A0A5B8U8M7</accession>
<reference evidence="1 2" key="1">
    <citation type="journal article" date="2018" name="J. Microbiol.">
        <title>Baekduia soli gen. nov., sp. nov., a novel bacterium isolated from the soil of Baekdu Mountain and proposal of a novel family name, Baekduiaceae fam. nov.</title>
        <authorList>
            <person name="An D.S."/>
            <person name="Siddiqi M.Z."/>
            <person name="Kim K.H."/>
            <person name="Yu H.S."/>
            <person name="Im W.T."/>
        </authorList>
    </citation>
    <scope>NUCLEOTIDE SEQUENCE [LARGE SCALE GENOMIC DNA]</scope>
    <source>
        <strain evidence="1 2">BR7-21</strain>
    </source>
</reference>
<protein>
    <submittedName>
        <fullName evidence="1">Uncharacterized protein</fullName>
    </submittedName>
</protein>
<dbReference type="Proteomes" id="UP000321805">
    <property type="component" value="Chromosome"/>
</dbReference>
<organism evidence="1 2">
    <name type="scientific">Baekduia soli</name>
    <dbReference type="NCBI Taxonomy" id="496014"/>
    <lineage>
        <taxon>Bacteria</taxon>
        <taxon>Bacillati</taxon>
        <taxon>Actinomycetota</taxon>
        <taxon>Thermoleophilia</taxon>
        <taxon>Solirubrobacterales</taxon>
        <taxon>Baekduiaceae</taxon>
        <taxon>Baekduia</taxon>
    </lineage>
</organism>
<evidence type="ECO:0000313" key="2">
    <source>
        <dbReference type="Proteomes" id="UP000321805"/>
    </source>
</evidence>
<evidence type="ECO:0000313" key="1">
    <source>
        <dbReference type="EMBL" id="QEC49307.1"/>
    </source>
</evidence>
<keyword evidence="2" id="KW-1185">Reference proteome</keyword>
<dbReference type="EMBL" id="CP042430">
    <property type="protein sequence ID" value="QEC49307.1"/>
    <property type="molecule type" value="Genomic_DNA"/>
</dbReference>
<dbReference type="OrthoDB" id="5244691at2"/>
<proteinExistence type="predicted"/>
<dbReference type="KEGG" id="bsol:FSW04_18135"/>